<feature type="transmembrane region" description="Helical" evidence="11">
    <location>
        <begin position="102"/>
        <end position="127"/>
    </location>
</feature>
<feature type="transmembrane region" description="Helical" evidence="11">
    <location>
        <begin position="6"/>
        <end position="26"/>
    </location>
</feature>
<keyword evidence="4 10" id="KW-0812">Transmembrane</keyword>
<feature type="domain" description="CBS" evidence="12">
    <location>
        <begin position="290"/>
        <end position="347"/>
    </location>
</feature>
<evidence type="ECO:0000313" key="15">
    <source>
        <dbReference type="Proteomes" id="UP000032431"/>
    </source>
</evidence>
<feature type="domain" description="CNNM transmembrane" evidence="13">
    <location>
        <begin position="3"/>
        <end position="205"/>
    </location>
</feature>
<evidence type="ECO:0000259" key="13">
    <source>
        <dbReference type="PROSITE" id="PS51846"/>
    </source>
</evidence>
<dbReference type="Pfam" id="PF01595">
    <property type="entry name" value="CNNM"/>
    <property type="match status" value="1"/>
</dbReference>
<dbReference type="KEGG" id="ccel:CCDG5_0284"/>
<dbReference type="PROSITE" id="PS51846">
    <property type="entry name" value="CNNM"/>
    <property type="match status" value="1"/>
</dbReference>
<sequence>MDSGGSLILQLLLLLVLILINAFFAASEMAIVSANDTKIKVLAEEGNKRAIVLEKLLSRPSNFLAAIQVGVTLSGLFSSAVASESVADRIAAAFENSGVSPALVKFLSVFIVTILLSYFTLVFGELVPKRIAMKNSEALALRVAGILNAISIIFLPFVALLSYSTNAVAHLFGVGPVDNQNNVTEEEIRMLVDVGEETGAIDENEKEMINNIFEFNDRTASDIMTHRTEIYAVEDTASLSDVIDVALKEGFSRIPVYKDDLDDIVGIVFAKDLLKFVGKPMDKEFNIREIMRPPLFVPKTKRCQDLFVELTEQKQHMAVVIDEYGGTAGIVTMEDLLESIVGNIQDEYDDETNEYSVIDDSTYTIEGTADIEEVSHLLDTKLPEGEYDTLAGLIIDRLGRIPSENEHPSVEIGDFVFTVEHVEEKRIEKVRAERKKRTVPQSNE</sequence>
<dbReference type="InterPro" id="IPR044751">
    <property type="entry name" value="Ion_transp-like_CBS"/>
</dbReference>
<feature type="transmembrane region" description="Helical" evidence="11">
    <location>
        <begin position="139"/>
        <end position="163"/>
    </location>
</feature>
<proteinExistence type="inferred from homology"/>
<evidence type="ECO:0000256" key="7">
    <source>
        <dbReference type="ARBA" id="ARBA00023122"/>
    </source>
</evidence>
<comment type="similarity">
    <text evidence="2">Belongs to the UPF0053 family.</text>
</comment>
<dbReference type="Pfam" id="PF03471">
    <property type="entry name" value="CorC_HlyC"/>
    <property type="match status" value="1"/>
</dbReference>
<dbReference type="InterPro" id="IPR051676">
    <property type="entry name" value="UPF0053_domain"/>
</dbReference>
<accession>A0A078KLS7</accession>
<dbReference type="InterPro" id="IPR036318">
    <property type="entry name" value="FAD-bd_PCMH-like_sf"/>
</dbReference>
<dbReference type="CDD" id="cd04590">
    <property type="entry name" value="CBS_pair_CorC_HlyC_assoc"/>
    <property type="match status" value="1"/>
</dbReference>
<gene>
    <name evidence="14" type="ORF">CCDG5_0284</name>
</gene>
<evidence type="ECO:0000256" key="11">
    <source>
        <dbReference type="SAM" id="Phobius"/>
    </source>
</evidence>
<dbReference type="PROSITE" id="PS51371">
    <property type="entry name" value="CBS"/>
    <property type="match status" value="2"/>
</dbReference>
<dbReference type="OrthoDB" id="9798188at2"/>
<dbReference type="HOGENOM" id="CLU_015237_4_0_9"/>
<name>A0A078KLS7_9FIRM</name>
<dbReference type="EMBL" id="LM995447">
    <property type="protein sequence ID" value="CDZ23427.1"/>
    <property type="molecule type" value="Genomic_DNA"/>
</dbReference>
<dbReference type="FunFam" id="3.10.580.10:FF:000002">
    <property type="entry name" value="Magnesium/cobalt efflux protein CorC"/>
    <property type="match status" value="1"/>
</dbReference>
<dbReference type="STRING" id="29343.CCDG5_0284"/>
<dbReference type="SUPFAM" id="SSF54631">
    <property type="entry name" value="CBS-domain pair"/>
    <property type="match status" value="1"/>
</dbReference>
<evidence type="ECO:0000256" key="1">
    <source>
        <dbReference type="ARBA" id="ARBA00004651"/>
    </source>
</evidence>
<dbReference type="Pfam" id="PF00571">
    <property type="entry name" value="CBS"/>
    <property type="match status" value="2"/>
</dbReference>
<dbReference type="AlphaFoldDB" id="A0A078KLS7"/>
<evidence type="ECO:0000256" key="2">
    <source>
        <dbReference type="ARBA" id="ARBA00006337"/>
    </source>
</evidence>
<dbReference type="InterPro" id="IPR005170">
    <property type="entry name" value="Transptr-assoc_dom"/>
</dbReference>
<dbReference type="PATRIC" id="fig|29343.3.peg.294"/>
<keyword evidence="7 9" id="KW-0129">CBS domain</keyword>
<feature type="domain" description="CBS" evidence="12">
    <location>
        <begin position="224"/>
        <end position="283"/>
    </location>
</feature>
<keyword evidence="15" id="KW-1185">Reference proteome</keyword>
<evidence type="ECO:0000256" key="4">
    <source>
        <dbReference type="ARBA" id="ARBA00022692"/>
    </source>
</evidence>
<dbReference type="InterPro" id="IPR002550">
    <property type="entry name" value="CNNM"/>
</dbReference>
<dbReference type="InterPro" id="IPR000644">
    <property type="entry name" value="CBS_dom"/>
</dbReference>
<keyword evidence="8 10" id="KW-0472">Membrane</keyword>
<dbReference type="Proteomes" id="UP000032431">
    <property type="component" value="Chromosome I"/>
</dbReference>
<dbReference type="PANTHER" id="PTHR43099">
    <property type="entry name" value="UPF0053 PROTEIN YRKA"/>
    <property type="match status" value="1"/>
</dbReference>
<reference evidence="15" key="1">
    <citation type="submission" date="2014-07" db="EMBL/GenBank/DDBJ databases">
        <authorList>
            <person name="Wibberg D."/>
        </authorList>
    </citation>
    <scope>NUCLEOTIDE SEQUENCE [LARGE SCALE GENOMIC DNA]</scope>
    <source>
        <strain evidence="15">DG5</strain>
    </source>
</reference>
<evidence type="ECO:0000256" key="6">
    <source>
        <dbReference type="ARBA" id="ARBA00022989"/>
    </source>
</evidence>
<evidence type="ECO:0000256" key="10">
    <source>
        <dbReference type="PROSITE-ProRule" id="PRU01193"/>
    </source>
</evidence>
<protein>
    <recommendedName>
        <fullName evidence="16">HlyC/CorC family transporter</fullName>
    </recommendedName>
</protein>
<dbReference type="PANTHER" id="PTHR43099:SF2">
    <property type="entry name" value="UPF0053 PROTEIN YRKA"/>
    <property type="match status" value="1"/>
</dbReference>
<dbReference type="SMART" id="SM01091">
    <property type="entry name" value="CorC_HlyC"/>
    <property type="match status" value="1"/>
</dbReference>
<dbReference type="SUPFAM" id="SSF56176">
    <property type="entry name" value="FAD-binding/transporter-associated domain-like"/>
    <property type="match status" value="1"/>
</dbReference>
<comment type="subcellular location">
    <subcellularLocation>
        <location evidence="1">Cell membrane</location>
        <topology evidence="1">Multi-pass membrane protein</topology>
    </subcellularLocation>
</comment>
<keyword evidence="5" id="KW-0677">Repeat</keyword>
<dbReference type="Gene3D" id="3.30.465.10">
    <property type="match status" value="1"/>
</dbReference>
<dbReference type="InterPro" id="IPR016169">
    <property type="entry name" value="FAD-bd_PCMH_sub2"/>
</dbReference>
<evidence type="ECO:0000256" key="9">
    <source>
        <dbReference type="PROSITE-ProRule" id="PRU00703"/>
    </source>
</evidence>
<evidence type="ECO:0000313" key="14">
    <source>
        <dbReference type="EMBL" id="CDZ23427.1"/>
    </source>
</evidence>
<dbReference type="SMART" id="SM00116">
    <property type="entry name" value="CBS"/>
    <property type="match status" value="2"/>
</dbReference>
<keyword evidence="3" id="KW-1003">Cell membrane</keyword>
<organism evidence="14 15">
    <name type="scientific">[Clostridium] cellulosi</name>
    <dbReference type="NCBI Taxonomy" id="29343"/>
    <lineage>
        <taxon>Bacteria</taxon>
        <taxon>Bacillati</taxon>
        <taxon>Bacillota</taxon>
        <taxon>Clostridia</taxon>
        <taxon>Eubacteriales</taxon>
        <taxon>Oscillospiraceae</taxon>
        <taxon>Oscillospiraceae incertae sedis</taxon>
    </lineage>
</organism>
<dbReference type="GO" id="GO:0005886">
    <property type="term" value="C:plasma membrane"/>
    <property type="evidence" value="ECO:0007669"/>
    <property type="project" value="UniProtKB-SubCell"/>
</dbReference>
<evidence type="ECO:0008006" key="16">
    <source>
        <dbReference type="Google" id="ProtNLM"/>
    </source>
</evidence>
<evidence type="ECO:0000256" key="8">
    <source>
        <dbReference type="ARBA" id="ARBA00023136"/>
    </source>
</evidence>
<evidence type="ECO:0000259" key="12">
    <source>
        <dbReference type="PROSITE" id="PS51371"/>
    </source>
</evidence>
<keyword evidence="6 10" id="KW-1133">Transmembrane helix</keyword>
<dbReference type="InterPro" id="IPR046342">
    <property type="entry name" value="CBS_dom_sf"/>
</dbReference>
<evidence type="ECO:0000256" key="5">
    <source>
        <dbReference type="ARBA" id="ARBA00022737"/>
    </source>
</evidence>
<dbReference type="Gene3D" id="3.10.580.10">
    <property type="entry name" value="CBS-domain"/>
    <property type="match status" value="1"/>
</dbReference>
<dbReference type="GO" id="GO:0050660">
    <property type="term" value="F:flavin adenine dinucleotide binding"/>
    <property type="evidence" value="ECO:0007669"/>
    <property type="project" value="InterPro"/>
</dbReference>
<evidence type="ECO:0000256" key="3">
    <source>
        <dbReference type="ARBA" id="ARBA00022475"/>
    </source>
</evidence>